<evidence type="ECO:0000259" key="6">
    <source>
        <dbReference type="PROSITE" id="PS50994"/>
    </source>
</evidence>
<reference evidence="7" key="1">
    <citation type="journal article" date="2019" name="Sci. Rep.">
        <title>Draft genome of Tanacetum cinerariifolium, the natural source of mosquito coil.</title>
        <authorList>
            <person name="Yamashiro T."/>
            <person name="Shiraishi A."/>
            <person name="Satake H."/>
            <person name="Nakayama K."/>
        </authorList>
    </citation>
    <scope>NUCLEOTIDE SEQUENCE</scope>
</reference>
<dbReference type="GO" id="GO:0015074">
    <property type="term" value="P:DNA integration"/>
    <property type="evidence" value="ECO:0007669"/>
    <property type="project" value="InterPro"/>
</dbReference>
<dbReference type="Pfam" id="PF13976">
    <property type="entry name" value="gag_pre-integrs"/>
    <property type="match status" value="1"/>
</dbReference>
<protein>
    <submittedName>
        <fullName evidence="7">Putative ribonuclease H-like domain-containing protein</fullName>
    </submittedName>
</protein>
<feature type="compositionally biased region" description="Polar residues" evidence="5">
    <location>
        <begin position="920"/>
        <end position="938"/>
    </location>
</feature>
<dbReference type="Gene3D" id="3.30.420.10">
    <property type="entry name" value="Ribonuclease H-like superfamily/Ribonuclease H"/>
    <property type="match status" value="1"/>
</dbReference>
<dbReference type="GO" id="GO:0003676">
    <property type="term" value="F:nucleic acid binding"/>
    <property type="evidence" value="ECO:0007669"/>
    <property type="project" value="InterPro"/>
</dbReference>
<dbReference type="InterPro" id="IPR054722">
    <property type="entry name" value="PolX-like_BBD"/>
</dbReference>
<organism evidence="7">
    <name type="scientific">Tanacetum cinerariifolium</name>
    <name type="common">Dalmatian daisy</name>
    <name type="synonym">Chrysanthemum cinerariifolium</name>
    <dbReference type="NCBI Taxonomy" id="118510"/>
    <lineage>
        <taxon>Eukaryota</taxon>
        <taxon>Viridiplantae</taxon>
        <taxon>Streptophyta</taxon>
        <taxon>Embryophyta</taxon>
        <taxon>Tracheophyta</taxon>
        <taxon>Spermatophyta</taxon>
        <taxon>Magnoliopsida</taxon>
        <taxon>eudicotyledons</taxon>
        <taxon>Gunneridae</taxon>
        <taxon>Pentapetalae</taxon>
        <taxon>asterids</taxon>
        <taxon>campanulids</taxon>
        <taxon>Asterales</taxon>
        <taxon>Asteraceae</taxon>
        <taxon>Asteroideae</taxon>
        <taxon>Anthemideae</taxon>
        <taxon>Anthemidinae</taxon>
        <taxon>Tanacetum</taxon>
    </lineage>
</organism>
<feature type="compositionally biased region" description="Basic and acidic residues" evidence="5">
    <location>
        <begin position="213"/>
        <end position="238"/>
    </location>
</feature>
<feature type="coiled-coil region" evidence="4">
    <location>
        <begin position="296"/>
        <end position="323"/>
    </location>
</feature>
<dbReference type="PANTHER" id="PTHR42648">
    <property type="entry name" value="TRANSPOSASE, PUTATIVE-RELATED"/>
    <property type="match status" value="1"/>
</dbReference>
<dbReference type="InterPro" id="IPR039537">
    <property type="entry name" value="Retrotran_Ty1/copia-like"/>
</dbReference>
<accession>A0A699GYV5</accession>
<dbReference type="Pfam" id="PF14223">
    <property type="entry name" value="Retrotran_gag_2"/>
    <property type="match status" value="1"/>
</dbReference>
<evidence type="ECO:0000256" key="1">
    <source>
        <dbReference type="ARBA" id="ARBA00022670"/>
    </source>
</evidence>
<dbReference type="InterPro" id="IPR013103">
    <property type="entry name" value="RVT_2"/>
</dbReference>
<dbReference type="GO" id="GO:0006508">
    <property type="term" value="P:proteolysis"/>
    <property type="evidence" value="ECO:0007669"/>
    <property type="project" value="UniProtKB-KW"/>
</dbReference>
<dbReference type="Pfam" id="PF00665">
    <property type="entry name" value="rve"/>
    <property type="match status" value="1"/>
</dbReference>
<dbReference type="GO" id="GO:0008233">
    <property type="term" value="F:peptidase activity"/>
    <property type="evidence" value="ECO:0007669"/>
    <property type="project" value="UniProtKB-KW"/>
</dbReference>
<evidence type="ECO:0000256" key="5">
    <source>
        <dbReference type="SAM" id="MobiDB-lite"/>
    </source>
</evidence>
<feature type="region of interest" description="Disordered" evidence="5">
    <location>
        <begin position="199"/>
        <end position="247"/>
    </location>
</feature>
<keyword evidence="4" id="KW-0175">Coiled coil</keyword>
<dbReference type="EMBL" id="BKCJ010078024">
    <property type="protein sequence ID" value="GEW87287.1"/>
    <property type="molecule type" value="Genomic_DNA"/>
</dbReference>
<keyword evidence="1" id="KW-0645">Protease</keyword>
<dbReference type="InterPro" id="IPR025724">
    <property type="entry name" value="GAG-pre-integrase_dom"/>
</dbReference>
<proteinExistence type="predicted"/>
<dbReference type="InterPro" id="IPR036397">
    <property type="entry name" value="RNaseH_sf"/>
</dbReference>
<comment type="caution">
    <text evidence="7">The sequence shown here is derived from an EMBL/GenBank/DDBJ whole genome shotgun (WGS) entry which is preliminary data.</text>
</comment>
<evidence type="ECO:0000256" key="2">
    <source>
        <dbReference type="ARBA" id="ARBA00022723"/>
    </source>
</evidence>
<dbReference type="PANTHER" id="PTHR42648:SF18">
    <property type="entry name" value="RETROTRANSPOSON, UNCLASSIFIED-LIKE PROTEIN"/>
    <property type="match status" value="1"/>
</dbReference>
<dbReference type="GO" id="GO:0046872">
    <property type="term" value="F:metal ion binding"/>
    <property type="evidence" value="ECO:0007669"/>
    <property type="project" value="UniProtKB-KW"/>
</dbReference>
<dbReference type="InterPro" id="IPR001584">
    <property type="entry name" value="Integrase_cat-core"/>
</dbReference>
<evidence type="ECO:0000256" key="4">
    <source>
        <dbReference type="SAM" id="Coils"/>
    </source>
</evidence>
<dbReference type="Pfam" id="PF22936">
    <property type="entry name" value="Pol_BBD"/>
    <property type="match status" value="1"/>
</dbReference>
<keyword evidence="3" id="KW-0378">Hydrolase</keyword>
<gene>
    <name evidence="7" type="ORF">Tci_259263</name>
</gene>
<feature type="compositionally biased region" description="Polar residues" evidence="5">
    <location>
        <begin position="199"/>
        <end position="212"/>
    </location>
</feature>
<sequence length="1396" mass="160739">MSRDVITVGSTMRISLLYRGEYSQWRERFMDYLEEQMHSEAMINSIQNDNQPLPVIAQVSLAGTAQNAPPTLKDLKFWTAEEKKTQKIDRLAISLLIQGILNDIYSLIDSNETAKDLWDALERQMRGFEYAKQDRKAAILYEYETFKATEGDANDGLGYKKKAVMITLDPLALVAEKMKITTLLAKDFNRRKFYSKPTNNNLRTSSISQSANKKQEFVKSDDKKVEKKADEKKRDMSKDQAWIESNSDSDQEINANMVFMAQIEKEERYEYMIRYSALYDNDKKHRKKIDEQEILFDKMSCQLVEMNNNVLRLQEKILEKETEISELEGCVSNKDVEIEKCLERLNECFENPSNFEKAKDLRPSLYDEKVIGLGYTPMFLIHSDEALEIEKFKRARENKIEFAYDYENLNASYVNEKINFLDDYFQEIINPDFEKIDSPFQQTSSHKPYVSNVILEKIIIDLEDEVVNLLEKEKANLETIESLKSKDVKRYSRKDLLSCNNSHIGETSSAYVCNDAMNVSCNSRLCDSFDENNLFIFDDESVRISPISKMPFRRKPCDSMNICLWIIDSGCSKHMTGNRAMLTNFVEKFLGMVRFGNNDFTVIAGYGDVVIGSMKIKKVYYVEGLGHNLFSVGQFYDKGLEVAFRKSTCFVRNEHGVDLLTGDRSSNLYTIALNEVASNSSTFLLAKASSSQSWLWHQCLCHLNFATINNLVKNNLVQGLPKMKFEKDHLCSSCEQGKIHRKHHKSKTAFASNKTLYLLHMDLCGPMCVESINRKRYVLVVVDDYSRYTWVFFLHSKDEASEVIISFIKKTQANLQLQVQRVRTDNGTEFKNKTLAKFFDEAEAIAIACFAQNRSIIHKRFDRTPYELMNKRKQNIKFFQSAAFKIYNKRTPKIHESVNVNFDEILEMASKQFSLEPGLSNLNETRKSSNPSVSQVSKTSKKDLEDLFQKFYGEYFDSSKIMKSSTTNVETSNVKVPSHEEEVFHESFESFQEKSSSSSLNDDVQQSVEEVGVPLSNTQSVSNNMIPNVDKASTSHNVFNERLEDAYFDVSTSFHDPSNVHTFYQPYPHEKKWTKDHLLHKIIGDPKSSVRTIGQLGNSCLFSCLLSSIEPANVVEALKDADWVSAMQEELDQFARLKDFTVFQIDIKTSFLNGILKEKVYVGQPLGFVSKQYPDHVYALDKALFGMKNCDIVPTPMVEQAKLKLDLVGKPVDHTDYQSMIRSLMYVTSSRTDIMFATCMYARYQENPNEHHVSAVKRIFHYLKGSINLGLWYPKDSGFDLTAYLNTDHAGCHLDRKNDYYIKRKEGRQQTYTRQYSLWSSRDTKNTFVHALAREINVSFFPVLARDIESGDVRIERLFDEARACSPSIVYIIFVEDIAKRGNCKSSEALVLVCMI</sequence>
<dbReference type="PROSITE" id="PS50994">
    <property type="entry name" value="INTEGRASE"/>
    <property type="match status" value="1"/>
</dbReference>
<feature type="domain" description="Integrase catalytic" evidence="6">
    <location>
        <begin position="750"/>
        <end position="841"/>
    </location>
</feature>
<evidence type="ECO:0000256" key="3">
    <source>
        <dbReference type="ARBA" id="ARBA00022801"/>
    </source>
</evidence>
<dbReference type="InterPro" id="IPR012337">
    <property type="entry name" value="RNaseH-like_sf"/>
</dbReference>
<evidence type="ECO:0000313" key="7">
    <source>
        <dbReference type="EMBL" id="GEW87287.1"/>
    </source>
</evidence>
<dbReference type="Pfam" id="PF07727">
    <property type="entry name" value="RVT_2"/>
    <property type="match status" value="1"/>
</dbReference>
<name>A0A699GYV5_TANCI</name>
<keyword evidence="2" id="KW-0479">Metal-binding</keyword>
<feature type="region of interest" description="Disordered" evidence="5">
    <location>
        <begin position="919"/>
        <end position="938"/>
    </location>
</feature>
<dbReference type="SUPFAM" id="SSF53098">
    <property type="entry name" value="Ribonuclease H-like"/>
    <property type="match status" value="1"/>
</dbReference>